<keyword evidence="2" id="KW-1185">Reference proteome</keyword>
<evidence type="ECO:0000313" key="2">
    <source>
        <dbReference type="Proteomes" id="UP000717752"/>
    </source>
</evidence>
<dbReference type="EMBL" id="JAEUAK010000003">
    <property type="protein sequence ID" value="MBW9052671.1"/>
    <property type="molecule type" value="Genomic_DNA"/>
</dbReference>
<evidence type="ECO:0000313" key="1">
    <source>
        <dbReference type="EMBL" id="MBW9052671.1"/>
    </source>
</evidence>
<protein>
    <submittedName>
        <fullName evidence="1">DUF1127 domain-containing protein</fullName>
    </submittedName>
</protein>
<gene>
    <name evidence="1" type="ORF">JNB85_09630</name>
</gene>
<proteinExistence type="predicted"/>
<accession>A0ABS7GRY4</accession>
<organism evidence="1 2">
    <name type="scientific">Rhizobium mesosinicum</name>
    <dbReference type="NCBI Taxonomy" id="335017"/>
    <lineage>
        <taxon>Bacteria</taxon>
        <taxon>Pseudomonadati</taxon>
        <taxon>Pseudomonadota</taxon>
        <taxon>Alphaproteobacteria</taxon>
        <taxon>Hyphomicrobiales</taxon>
        <taxon>Rhizobiaceae</taxon>
        <taxon>Rhizobium/Agrobacterium group</taxon>
        <taxon>Rhizobium</taxon>
    </lineage>
</organism>
<reference evidence="1 2" key="1">
    <citation type="journal article" date="2021" name="MBio">
        <title>Poor Competitiveness of Bradyrhizobium in Pigeon Pea Root Colonization in Indian Soils.</title>
        <authorList>
            <person name="Chalasani D."/>
            <person name="Basu A."/>
            <person name="Pullabhotla S.V.S.R.N."/>
            <person name="Jorrin B."/>
            <person name="Neal A.L."/>
            <person name="Poole P.S."/>
            <person name="Podile A.R."/>
            <person name="Tkacz A."/>
        </authorList>
    </citation>
    <scope>NUCLEOTIDE SEQUENCE [LARGE SCALE GENOMIC DNA]</scope>
    <source>
        <strain evidence="1 2">HU56</strain>
    </source>
</reference>
<dbReference type="Proteomes" id="UP000717752">
    <property type="component" value="Unassembled WGS sequence"/>
</dbReference>
<sequence>MVTGQAARLFAGIRRRWTMRHIARFSTHRLQDIGFERDWDGSLMQISNGRVAGHLEH</sequence>
<comment type="caution">
    <text evidence="1">The sequence shown here is derived from an EMBL/GenBank/DDBJ whole genome shotgun (WGS) entry which is preliminary data.</text>
</comment>
<name>A0ABS7GRY4_9HYPH</name>